<dbReference type="AlphaFoldDB" id="A0A6M3XGB2"/>
<gene>
    <name evidence="1" type="ORF">TM448B00682_0031</name>
</gene>
<protein>
    <submittedName>
        <fullName evidence="1">Uncharacterized protein</fullName>
    </submittedName>
</protein>
<accession>A0A6M3XGB2</accession>
<organism evidence="1">
    <name type="scientific">viral metagenome</name>
    <dbReference type="NCBI Taxonomy" id="1070528"/>
    <lineage>
        <taxon>unclassified sequences</taxon>
        <taxon>metagenomes</taxon>
        <taxon>organismal metagenomes</taxon>
    </lineage>
</organism>
<name>A0A6M3XGB2_9ZZZZ</name>
<sequence length="93" mass="10485">MGRKENMKTYLGKKGLKKTWQEDFPKSIKCHKCGGNCRIMFVAFEDSEKEYVCDLHENTGGKKNGKFWFHDAISVAVYACEDCLGVSALANQA</sequence>
<dbReference type="EMBL" id="MT144647">
    <property type="protein sequence ID" value="QJH96337.1"/>
    <property type="molecule type" value="Genomic_DNA"/>
</dbReference>
<proteinExistence type="predicted"/>
<evidence type="ECO:0000313" key="1">
    <source>
        <dbReference type="EMBL" id="QJH96337.1"/>
    </source>
</evidence>
<reference evidence="1" key="1">
    <citation type="submission" date="2020-03" db="EMBL/GenBank/DDBJ databases">
        <title>The deep terrestrial virosphere.</title>
        <authorList>
            <person name="Holmfeldt K."/>
            <person name="Nilsson E."/>
            <person name="Simone D."/>
            <person name="Lopez-Fernandez M."/>
            <person name="Wu X."/>
            <person name="de Brujin I."/>
            <person name="Lundin D."/>
            <person name="Andersson A."/>
            <person name="Bertilsson S."/>
            <person name="Dopson M."/>
        </authorList>
    </citation>
    <scope>NUCLEOTIDE SEQUENCE</scope>
    <source>
        <strain evidence="1">TM448B00682</strain>
    </source>
</reference>